<sequence>MLKPSDPGLLADRCLIGGKWCGEPVDVVFNPATGERIGAVPHFGADEAEEAVRAADIAFRQWSKLLAKQRATLLRAWFDQIVANRDELALLLTREQGKPLAEALGEIDYAASFVEFYAEEARRIYGETIPSHRADARTMVIRQPVGVVAAITPWNFPAAMITRKVAPALAAGCTVVIKPAPETPLTALALGVLAQRAGFPAGVLNIVTGDAPAIGRAWTESPTVRAISFTGSTEVGKILMRQAASTVKKVGLELGGNAPFIVFDDADLDAAVEGVITSKFRNMGQTCVCANRIYAQDGIYDAFVEKLTAKVATLKVGNGVDAGVTQGPLITKEAIAKVERHLSDAVAKGAKVVLGGKRHALGRTFFEPTVLSGVTTDMVITREETFGPVAPIYRFTDESDVIAQANDSPFGLAAYFYARDLGRVFRVAEALESGMVGVNSALLGADVVPFGGVKQSGLGREGSRHGIEEYVETKYILLGGLDR</sequence>
<dbReference type="InterPro" id="IPR016163">
    <property type="entry name" value="Ald_DH_C"/>
</dbReference>
<dbReference type="NCBIfam" id="TIGR01780">
    <property type="entry name" value="SSADH"/>
    <property type="match status" value="1"/>
</dbReference>
<dbReference type="GO" id="GO:0005829">
    <property type="term" value="C:cytosol"/>
    <property type="evidence" value="ECO:0007669"/>
    <property type="project" value="TreeGrafter"/>
</dbReference>
<dbReference type="PANTHER" id="PTHR43353">
    <property type="entry name" value="SUCCINATE-SEMIALDEHYDE DEHYDROGENASE, MITOCHONDRIAL"/>
    <property type="match status" value="1"/>
</dbReference>
<evidence type="ECO:0000256" key="3">
    <source>
        <dbReference type="PROSITE-ProRule" id="PRU10007"/>
    </source>
</evidence>
<keyword evidence="2 4" id="KW-0560">Oxidoreductase</keyword>
<dbReference type="InterPro" id="IPR015590">
    <property type="entry name" value="Aldehyde_DH_dom"/>
</dbReference>
<dbReference type="InterPro" id="IPR016160">
    <property type="entry name" value="Ald_DH_CS_CYS"/>
</dbReference>
<evidence type="ECO:0000256" key="1">
    <source>
        <dbReference type="ARBA" id="ARBA00009986"/>
    </source>
</evidence>
<evidence type="ECO:0000313" key="7">
    <source>
        <dbReference type="Proteomes" id="UP000782519"/>
    </source>
</evidence>
<dbReference type="FunFam" id="3.40.605.10:FF:000005">
    <property type="entry name" value="Succinate-semialdehyde dehydrogenase I"/>
    <property type="match status" value="1"/>
</dbReference>
<comment type="caution">
    <text evidence="6">The sequence shown here is derived from an EMBL/GenBank/DDBJ whole genome shotgun (WGS) entry which is preliminary data.</text>
</comment>
<dbReference type="PROSITE" id="PS00687">
    <property type="entry name" value="ALDEHYDE_DEHYDR_GLU"/>
    <property type="match status" value="1"/>
</dbReference>
<organism evidence="6 7">
    <name type="scientific">Rhodopseudomonas palustris</name>
    <dbReference type="NCBI Taxonomy" id="1076"/>
    <lineage>
        <taxon>Bacteria</taxon>
        <taxon>Pseudomonadati</taxon>
        <taxon>Pseudomonadota</taxon>
        <taxon>Alphaproteobacteria</taxon>
        <taxon>Hyphomicrobiales</taxon>
        <taxon>Nitrobacteraceae</taxon>
        <taxon>Rhodopseudomonas</taxon>
    </lineage>
</organism>
<feature type="active site" evidence="3">
    <location>
        <position position="253"/>
    </location>
</feature>
<dbReference type="Gene3D" id="3.40.605.10">
    <property type="entry name" value="Aldehyde Dehydrogenase, Chain A, domain 1"/>
    <property type="match status" value="1"/>
</dbReference>
<gene>
    <name evidence="6" type="ORF">HZA66_23695</name>
</gene>
<protein>
    <submittedName>
        <fullName evidence="6">NAD-dependent succinate-semialdehyde dehydrogenase</fullName>
    </submittedName>
</protein>
<feature type="domain" description="Aldehyde dehydrogenase" evidence="5">
    <location>
        <begin position="28"/>
        <end position="476"/>
    </location>
</feature>
<dbReference type="InterPro" id="IPR010102">
    <property type="entry name" value="Succ_semiAld_DH"/>
</dbReference>
<dbReference type="GO" id="GO:0004777">
    <property type="term" value="F:succinate-semialdehyde dehydrogenase (NAD+) activity"/>
    <property type="evidence" value="ECO:0007669"/>
    <property type="project" value="TreeGrafter"/>
</dbReference>
<dbReference type="Pfam" id="PF00171">
    <property type="entry name" value="Aldedh"/>
    <property type="match status" value="1"/>
</dbReference>
<reference evidence="6" key="1">
    <citation type="submission" date="2020-07" db="EMBL/GenBank/DDBJ databases">
        <title>Huge and variable diversity of episymbiotic CPR bacteria and DPANN archaea in groundwater ecosystems.</title>
        <authorList>
            <person name="He C.Y."/>
            <person name="Keren R."/>
            <person name="Whittaker M."/>
            <person name="Farag I.F."/>
            <person name="Doudna J."/>
            <person name="Cate J.H.D."/>
            <person name="Banfield J.F."/>
        </authorList>
    </citation>
    <scope>NUCLEOTIDE SEQUENCE</scope>
    <source>
        <strain evidence="6">NC_groundwater_1818_Pr3_B-0.1um_66_35</strain>
    </source>
</reference>
<dbReference type="Gene3D" id="3.40.309.10">
    <property type="entry name" value="Aldehyde Dehydrogenase, Chain A, domain 2"/>
    <property type="match status" value="1"/>
</dbReference>
<dbReference type="SUPFAM" id="SSF53720">
    <property type="entry name" value="ALDH-like"/>
    <property type="match status" value="1"/>
</dbReference>
<dbReference type="InterPro" id="IPR016161">
    <property type="entry name" value="Ald_DH/histidinol_DH"/>
</dbReference>
<evidence type="ECO:0000256" key="2">
    <source>
        <dbReference type="ARBA" id="ARBA00023002"/>
    </source>
</evidence>
<dbReference type="PROSITE" id="PS00070">
    <property type="entry name" value="ALDEHYDE_DEHYDR_CYS"/>
    <property type="match status" value="1"/>
</dbReference>
<dbReference type="EMBL" id="JACRJB010000067">
    <property type="protein sequence ID" value="MBI5132456.1"/>
    <property type="molecule type" value="Genomic_DNA"/>
</dbReference>
<dbReference type="GO" id="GO:0009450">
    <property type="term" value="P:gamma-aminobutyric acid catabolic process"/>
    <property type="evidence" value="ECO:0007669"/>
    <property type="project" value="InterPro"/>
</dbReference>
<dbReference type="Proteomes" id="UP000782519">
    <property type="component" value="Unassembled WGS sequence"/>
</dbReference>
<dbReference type="InterPro" id="IPR016162">
    <property type="entry name" value="Ald_DH_N"/>
</dbReference>
<evidence type="ECO:0000259" key="5">
    <source>
        <dbReference type="Pfam" id="PF00171"/>
    </source>
</evidence>
<comment type="similarity">
    <text evidence="1 4">Belongs to the aldehyde dehydrogenase family.</text>
</comment>
<dbReference type="AlphaFoldDB" id="A0A933W3C8"/>
<name>A0A933W3C8_RHOPL</name>
<dbReference type="InterPro" id="IPR050740">
    <property type="entry name" value="Aldehyde_DH_Superfamily"/>
</dbReference>
<dbReference type="PANTHER" id="PTHR43353:SF5">
    <property type="entry name" value="SUCCINATE-SEMIALDEHYDE DEHYDROGENASE, MITOCHONDRIAL"/>
    <property type="match status" value="1"/>
</dbReference>
<proteinExistence type="inferred from homology"/>
<dbReference type="CDD" id="cd07103">
    <property type="entry name" value="ALDH_F5_SSADH_GabD"/>
    <property type="match status" value="1"/>
</dbReference>
<accession>A0A933W3C8</accession>
<dbReference type="FunFam" id="3.40.309.10:FF:000004">
    <property type="entry name" value="Succinate-semialdehyde dehydrogenase I"/>
    <property type="match status" value="1"/>
</dbReference>
<dbReference type="InterPro" id="IPR029510">
    <property type="entry name" value="Ald_DH_CS_GLU"/>
</dbReference>
<evidence type="ECO:0000313" key="6">
    <source>
        <dbReference type="EMBL" id="MBI5132456.1"/>
    </source>
</evidence>
<evidence type="ECO:0000256" key="4">
    <source>
        <dbReference type="RuleBase" id="RU003345"/>
    </source>
</evidence>